<dbReference type="Pfam" id="PF08445">
    <property type="entry name" value="FR47"/>
    <property type="match status" value="1"/>
</dbReference>
<dbReference type="PANTHER" id="PTHR20958:SF6">
    <property type="entry name" value="GLYCINE N-ACYLTRANSFERASE-LIKE PROTEIN"/>
    <property type="match status" value="1"/>
</dbReference>
<dbReference type="AlphaFoldDB" id="A0A8J2RAD3"/>
<accession>A0A8J2RAD3</accession>
<comment type="caution">
    <text evidence="2">The sequence shown here is derived from an EMBL/GenBank/DDBJ whole genome shotgun (WGS) entry which is preliminary data.</text>
</comment>
<feature type="domain" description="N-acetyltransferase" evidence="1">
    <location>
        <begin position="176"/>
        <end position="307"/>
    </location>
</feature>
<dbReference type="EMBL" id="CAKKLH010000002">
    <property type="protein sequence ID" value="CAH0098478.1"/>
    <property type="molecule type" value="Genomic_DNA"/>
</dbReference>
<dbReference type="InterPro" id="IPR013653">
    <property type="entry name" value="GCN5-like_dom"/>
</dbReference>
<dbReference type="InterPro" id="IPR016181">
    <property type="entry name" value="Acyl_CoA_acyltransferase"/>
</dbReference>
<dbReference type="SUPFAM" id="SSF55729">
    <property type="entry name" value="Acyl-CoA N-acyltransferases (Nat)"/>
    <property type="match status" value="1"/>
</dbReference>
<reference evidence="2" key="1">
    <citation type="submission" date="2021-11" db="EMBL/GenBank/DDBJ databases">
        <authorList>
            <person name="Schell T."/>
        </authorList>
    </citation>
    <scope>NUCLEOTIDE SEQUENCE</scope>
    <source>
        <strain evidence="2">M5</strain>
    </source>
</reference>
<organism evidence="2 3">
    <name type="scientific">Daphnia galeata</name>
    <dbReference type="NCBI Taxonomy" id="27404"/>
    <lineage>
        <taxon>Eukaryota</taxon>
        <taxon>Metazoa</taxon>
        <taxon>Ecdysozoa</taxon>
        <taxon>Arthropoda</taxon>
        <taxon>Crustacea</taxon>
        <taxon>Branchiopoda</taxon>
        <taxon>Diplostraca</taxon>
        <taxon>Cladocera</taxon>
        <taxon>Anomopoda</taxon>
        <taxon>Daphniidae</taxon>
        <taxon>Daphnia</taxon>
    </lineage>
</organism>
<dbReference type="Proteomes" id="UP000789390">
    <property type="component" value="Unassembled WGS sequence"/>
</dbReference>
<dbReference type="InterPro" id="IPR000182">
    <property type="entry name" value="GNAT_dom"/>
</dbReference>
<proteinExistence type="predicted"/>
<name>A0A8J2RAD3_9CRUS</name>
<dbReference type="PROSITE" id="PS51186">
    <property type="entry name" value="GNAT"/>
    <property type="match status" value="1"/>
</dbReference>
<evidence type="ECO:0000259" key="1">
    <source>
        <dbReference type="PROSITE" id="PS51186"/>
    </source>
</evidence>
<dbReference type="PANTHER" id="PTHR20958">
    <property type="entry name" value="GLYCINE N-ACYLTRANSFERASE-LIKE PROTEIN"/>
    <property type="match status" value="1"/>
</dbReference>
<protein>
    <recommendedName>
        <fullName evidence="1">N-acetyltransferase domain-containing protein</fullName>
    </recommendedName>
</protein>
<dbReference type="GO" id="GO:0016747">
    <property type="term" value="F:acyltransferase activity, transferring groups other than amino-acyl groups"/>
    <property type="evidence" value="ECO:0007669"/>
    <property type="project" value="InterPro"/>
</dbReference>
<dbReference type="OrthoDB" id="7936313at2759"/>
<evidence type="ECO:0000313" key="3">
    <source>
        <dbReference type="Proteomes" id="UP000789390"/>
    </source>
</evidence>
<sequence>MENFCDLYITKDSFARVRLADRSELYRILPFLECRLPSSCETHLLVLSALLTSKPAYGIYFLRNSTSTKNNDEFSAIVGIKEEQRLNSYNQIQKVWILGGWSLNESALLRVYKAIDRIDWKHDIVLAYNRAHQPHPDLLQFFNDRQRIKMPFPLLDRYGIDVSQALELNIELPDDVYVKSLEVCHAPLVFQTWPYRHLTTLQDVIDEIIYLPSAGIFLKSNDKLVTWMMCHPPNGMSRLMTLEPYRRKGYASLVTKYLTKRMAQCGHFPYVNIVAGNSVTGTFFKSLGFRYLGAGHAWVTSPRDSLHDNEIVSNNNAGSP</sequence>
<gene>
    <name evidence="2" type="ORF">DGAL_LOCUS559</name>
</gene>
<dbReference type="Gene3D" id="3.40.630.30">
    <property type="match status" value="1"/>
</dbReference>
<evidence type="ECO:0000313" key="2">
    <source>
        <dbReference type="EMBL" id="CAH0098478.1"/>
    </source>
</evidence>
<dbReference type="InterPro" id="IPR053225">
    <property type="entry name" value="Acyl-CoA_N-acyltransferase"/>
</dbReference>
<keyword evidence="3" id="KW-1185">Reference proteome</keyword>